<dbReference type="InterPro" id="IPR036163">
    <property type="entry name" value="HMA_dom_sf"/>
</dbReference>
<evidence type="ECO:0000259" key="1">
    <source>
        <dbReference type="PROSITE" id="PS50846"/>
    </source>
</evidence>
<sequence length="69" mass="7947">MKEYSFKVPSMHDETSAKEIASIITGIRGIQDVDVDYQEGTVNVYFDENQVIKDKIKYIVEKKGFKVDD</sequence>
<dbReference type="CDD" id="cd00371">
    <property type="entry name" value="HMA"/>
    <property type="match status" value="1"/>
</dbReference>
<evidence type="ECO:0000313" key="3">
    <source>
        <dbReference type="Proteomes" id="UP000184423"/>
    </source>
</evidence>
<evidence type="ECO:0000313" key="2">
    <source>
        <dbReference type="EMBL" id="SHE64374.1"/>
    </source>
</evidence>
<organism evidence="2 3">
    <name type="scientific">Caloramator proteoclasticus DSM 10124</name>
    <dbReference type="NCBI Taxonomy" id="1121262"/>
    <lineage>
        <taxon>Bacteria</taxon>
        <taxon>Bacillati</taxon>
        <taxon>Bacillota</taxon>
        <taxon>Clostridia</taxon>
        <taxon>Eubacteriales</taxon>
        <taxon>Clostridiaceae</taxon>
        <taxon>Caloramator</taxon>
    </lineage>
</organism>
<dbReference type="GO" id="GO:0046872">
    <property type="term" value="F:metal ion binding"/>
    <property type="evidence" value="ECO:0007669"/>
    <property type="project" value="InterPro"/>
</dbReference>
<gene>
    <name evidence="2" type="ORF">SAMN02746091_00819</name>
</gene>
<dbReference type="Gene3D" id="3.30.70.100">
    <property type="match status" value="1"/>
</dbReference>
<dbReference type="RefSeq" id="WP_073248027.1">
    <property type="nucleotide sequence ID" value="NZ_FQVG01000010.1"/>
</dbReference>
<dbReference type="Pfam" id="PF00403">
    <property type="entry name" value="HMA"/>
    <property type="match status" value="1"/>
</dbReference>
<proteinExistence type="predicted"/>
<keyword evidence="3" id="KW-1185">Reference proteome</keyword>
<protein>
    <submittedName>
        <fullName evidence="2">Copper chaperone CopZ</fullName>
    </submittedName>
</protein>
<dbReference type="Proteomes" id="UP000184423">
    <property type="component" value="Unassembled WGS sequence"/>
</dbReference>
<dbReference type="PROSITE" id="PS50846">
    <property type="entry name" value="HMA_2"/>
    <property type="match status" value="1"/>
</dbReference>
<dbReference type="SUPFAM" id="SSF55008">
    <property type="entry name" value="HMA, heavy metal-associated domain"/>
    <property type="match status" value="1"/>
</dbReference>
<accession>A0A1M4V5X5</accession>
<reference evidence="3" key="1">
    <citation type="submission" date="2016-11" db="EMBL/GenBank/DDBJ databases">
        <authorList>
            <person name="Varghese N."/>
            <person name="Submissions S."/>
        </authorList>
    </citation>
    <scope>NUCLEOTIDE SEQUENCE [LARGE SCALE GENOMIC DNA]</scope>
    <source>
        <strain evidence="3">DSM 10124</strain>
    </source>
</reference>
<dbReference type="EMBL" id="FQVG01000010">
    <property type="protein sequence ID" value="SHE64374.1"/>
    <property type="molecule type" value="Genomic_DNA"/>
</dbReference>
<dbReference type="AlphaFoldDB" id="A0A1M4V5X5"/>
<dbReference type="InterPro" id="IPR006121">
    <property type="entry name" value="HMA_dom"/>
</dbReference>
<name>A0A1M4V5X5_9CLOT</name>
<feature type="domain" description="HMA" evidence="1">
    <location>
        <begin position="2"/>
        <end position="68"/>
    </location>
</feature>